<keyword evidence="11" id="KW-1185">Reference proteome</keyword>
<evidence type="ECO:0000256" key="3">
    <source>
        <dbReference type="ARBA" id="ARBA00022454"/>
    </source>
</evidence>
<proteinExistence type="inferred from homology"/>
<evidence type="ECO:0008006" key="12">
    <source>
        <dbReference type="Google" id="ProtNLM"/>
    </source>
</evidence>
<name>W9S473_9ROSA</name>
<dbReference type="PANTHER" id="PTHR14527">
    <property type="entry name" value="PROTEIN MIS12 HOMOLOG"/>
    <property type="match status" value="1"/>
</dbReference>
<evidence type="ECO:0000256" key="2">
    <source>
        <dbReference type="ARBA" id="ARBA00008643"/>
    </source>
</evidence>
<gene>
    <name evidence="10" type="ORF">L484_004314</name>
</gene>
<keyword evidence="9" id="KW-0137">Centromere</keyword>
<keyword evidence="5" id="KW-0498">Mitosis</keyword>
<reference evidence="11" key="1">
    <citation type="submission" date="2013-01" db="EMBL/GenBank/DDBJ databases">
        <title>Draft Genome Sequence of a Mulberry Tree, Morus notabilis C.K. Schneid.</title>
        <authorList>
            <person name="He N."/>
            <person name="Zhao S."/>
        </authorList>
    </citation>
    <scope>NUCLEOTIDE SEQUENCE</scope>
</reference>
<dbReference type="GO" id="GO:0051382">
    <property type="term" value="P:kinetochore assembly"/>
    <property type="evidence" value="ECO:0007669"/>
    <property type="project" value="TreeGrafter"/>
</dbReference>
<organism evidence="10 11">
    <name type="scientific">Morus notabilis</name>
    <dbReference type="NCBI Taxonomy" id="981085"/>
    <lineage>
        <taxon>Eukaryota</taxon>
        <taxon>Viridiplantae</taxon>
        <taxon>Streptophyta</taxon>
        <taxon>Embryophyta</taxon>
        <taxon>Tracheophyta</taxon>
        <taxon>Spermatophyta</taxon>
        <taxon>Magnoliopsida</taxon>
        <taxon>eudicotyledons</taxon>
        <taxon>Gunneridae</taxon>
        <taxon>Pentapetalae</taxon>
        <taxon>rosids</taxon>
        <taxon>fabids</taxon>
        <taxon>Rosales</taxon>
        <taxon>Moraceae</taxon>
        <taxon>Moreae</taxon>
        <taxon>Morus</taxon>
    </lineage>
</organism>
<keyword evidence="3" id="KW-0158">Chromosome</keyword>
<keyword evidence="7" id="KW-0175">Coiled coil</keyword>
<protein>
    <recommendedName>
        <fullName evidence="12">Protein MIS12-like protein</fullName>
    </recommendedName>
</protein>
<keyword evidence="6" id="KW-0995">Kinetochore</keyword>
<evidence type="ECO:0000313" key="10">
    <source>
        <dbReference type="EMBL" id="EXC25142.1"/>
    </source>
</evidence>
<comment type="similarity">
    <text evidence="2">Belongs to the mis12 family.</text>
</comment>
<dbReference type="GO" id="GO:0000070">
    <property type="term" value="P:mitotic sister chromatid segregation"/>
    <property type="evidence" value="ECO:0007669"/>
    <property type="project" value="TreeGrafter"/>
</dbReference>
<dbReference type="GO" id="GO:0000444">
    <property type="term" value="C:MIS12/MIND type complex"/>
    <property type="evidence" value="ECO:0007669"/>
    <property type="project" value="TreeGrafter"/>
</dbReference>
<dbReference type="GO" id="GO:0005634">
    <property type="term" value="C:nucleus"/>
    <property type="evidence" value="ECO:0007669"/>
    <property type="project" value="InterPro"/>
</dbReference>
<comment type="subcellular location">
    <subcellularLocation>
        <location evidence="1">Chromosome</location>
        <location evidence="1">Centromere</location>
        <location evidence="1">Kinetochore</location>
    </subcellularLocation>
</comment>
<evidence type="ECO:0000256" key="5">
    <source>
        <dbReference type="ARBA" id="ARBA00022776"/>
    </source>
</evidence>
<dbReference type="Pfam" id="PF05859">
    <property type="entry name" value="Mis12"/>
    <property type="match status" value="1"/>
</dbReference>
<dbReference type="eggNOG" id="ENOG502QVA6">
    <property type="taxonomic scope" value="Eukaryota"/>
</dbReference>
<keyword evidence="8" id="KW-0131">Cell cycle</keyword>
<dbReference type="EMBL" id="KE346048">
    <property type="protein sequence ID" value="EXC25142.1"/>
    <property type="molecule type" value="Genomic_DNA"/>
</dbReference>
<dbReference type="InterPro" id="IPR008685">
    <property type="entry name" value="Centromere_Mis12"/>
</dbReference>
<dbReference type="STRING" id="981085.W9S473"/>
<accession>W9S473</accession>
<evidence type="ECO:0000256" key="6">
    <source>
        <dbReference type="ARBA" id="ARBA00022838"/>
    </source>
</evidence>
<dbReference type="Proteomes" id="UP000030645">
    <property type="component" value="Unassembled WGS sequence"/>
</dbReference>
<evidence type="ECO:0000256" key="4">
    <source>
        <dbReference type="ARBA" id="ARBA00022618"/>
    </source>
</evidence>
<evidence type="ECO:0000256" key="1">
    <source>
        <dbReference type="ARBA" id="ARBA00004629"/>
    </source>
</evidence>
<evidence type="ECO:0000256" key="8">
    <source>
        <dbReference type="ARBA" id="ARBA00023306"/>
    </source>
</evidence>
<evidence type="ECO:0000313" key="11">
    <source>
        <dbReference type="Proteomes" id="UP000030645"/>
    </source>
</evidence>
<keyword evidence="4" id="KW-0132">Cell division</keyword>
<dbReference type="PANTHER" id="PTHR14527:SF2">
    <property type="entry name" value="PROTEIN MIS12 HOMOLOG"/>
    <property type="match status" value="1"/>
</dbReference>
<evidence type="ECO:0000256" key="9">
    <source>
        <dbReference type="ARBA" id="ARBA00023328"/>
    </source>
</evidence>
<dbReference type="KEGG" id="mnt:21387817"/>
<sequence length="223" mass="25332">MEGTDSEAVFDSLNLNPQLFINEVFNTVDDLVDEAFNYYLEQASSTLRTDGTDRAEDLSKGVALIRKMIQSVLDKRLVMWEEYCFNHCFEVPEGFSLPKSDEPPSNSSVLQDALYDPNLDAQLDSLRNKLTTVGKESAVLNRELRALEKQSVASGNFAALINETLQSYKDNSFDQMFHGNRIYLQDLLPCTLNALTSIFYPGHVEDQESRMKSYLDTAIYEIR</sequence>
<dbReference type="OrthoDB" id="1884855at2759"/>
<dbReference type="GO" id="GO:0051301">
    <property type="term" value="P:cell division"/>
    <property type="evidence" value="ECO:0007669"/>
    <property type="project" value="UniProtKB-KW"/>
</dbReference>
<evidence type="ECO:0000256" key="7">
    <source>
        <dbReference type="ARBA" id="ARBA00023054"/>
    </source>
</evidence>
<dbReference type="AlphaFoldDB" id="W9S473"/>